<evidence type="ECO:0000313" key="3">
    <source>
        <dbReference type="Proteomes" id="UP000825009"/>
    </source>
</evidence>
<reference evidence="2 3" key="1">
    <citation type="submission" date="2021-07" db="EMBL/GenBank/DDBJ databases">
        <title>A novel Jannaschia species isolated from marine dinoflagellate Ceratoperidinium margalefii.</title>
        <authorList>
            <person name="Jiang Y."/>
            <person name="Li Z."/>
        </authorList>
    </citation>
    <scope>NUCLEOTIDE SEQUENCE [LARGE SCALE GENOMIC DNA]</scope>
    <source>
        <strain evidence="2 3">J12C1-MA-4</strain>
    </source>
</reference>
<gene>
    <name evidence="2" type="ORF">KYE46_09955</name>
</gene>
<feature type="chain" id="PRO_5034747558" evidence="1">
    <location>
        <begin position="19"/>
        <end position="133"/>
    </location>
</feature>
<keyword evidence="1" id="KW-0732">Signal</keyword>
<evidence type="ECO:0000313" key="2">
    <source>
        <dbReference type="EMBL" id="QXT38276.1"/>
    </source>
</evidence>
<dbReference type="KEGG" id="gce:KYE46_09955"/>
<feature type="signal peptide" evidence="1">
    <location>
        <begin position="1"/>
        <end position="18"/>
    </location>
</feature>
<proteinExistence type="predicted"/>
<keyword evidence="3" id="KW-1185">Reference proteome</keyword>
<protein>
    <submittedName>
        <fullName evidence="2">Uncharacterized protein</fullName>
    </submittedName>
</protein>
<dbReference type="EMBL" id="CP079194">
    <property type="protein sequence ID" value="QXT38276.1"/>
    <property type="molecule type" value="Genomic_DNA"/>
</dbReference>
<sequence length="133" mass="14312">MRLSALALLLITPLAAQAQDAPVNLACDLAILCPDAGACRDWDQTITIVEGSDGWQVNWNADLPSDYELIADYLPPADSVEPVRVRTLMFRNTRAQSSQMVTFDSTGRVVVTGHQPQAGTRVVTGIGTCEPAE</sequence>
<name>A0A8F6TSR0_9RHOB</name>
<dbReference type="Proteomes" id="UP000825009">
    <property type="component" value="Chromosome"/>
</dbReference>
<evidence type="ECO:0000256" key="1">
    <source>
        <dbReference type="SAM" id="SignalP"/>
    </source>
</evidence>
<dbReference type="RefSeq" id="WP_219000473.1">
    <property type="nucleotide sequence ID" value="NZ_CP079194.1"/>
</dbReference>
<accession>A0A8F6TSR0</accession>
<organism evidence="2 3">
    <name type="scientific">Gymnodinialimonas ceratoperidinii</name>
    <dbReference type="NCBI Taxonomy" id="2856823"/>
    <lineage>
        <taxon>Bacteria</taxon>
        <taxon>Pseudomonadati</taxon>
        <taxon>Pseudomonadota</taxon>
        <taxon>Alphaproteobacteria</taxon>
        <taxon>Rhodobacterales</taxon>
        <taxon>Paracoccaceae</taxon>
        <taxon>Gymnodinialimonas</taxon>
    </lineage>
</organism>
<dbReference type="AlphaFoldDB" id="A0A8F6TSR0"/>